<keyword evidence="2" id="KW-1185">Reference proteome</keyword>
<dbReference type="Proteomes" id="UP001054837">
    <property type="component" value="Unassembled WGS sequence"/>
</dbReference>
<evidence type="ECO:0000313" key="2">
    <source>
        <dbReference type="Proteomes" id="UP001054837"/>
    </source>
</evidence>
<evidence type="ECO:0000313" key="1">
    <source>
        <dbReference type="EMBL" id="GIY15458.1"/>
    </source>
</evidence>
<name>A0AAV4QZK1_9ARAC</name>
<dbReference type="EMBL" id="BPLQ01005523">
    <property type="protein sequence ID" value="GIY15458.1"/>
    <property type="molecule type" value="Genomic_DNA"/>
</dbReference>
<comment type="caution">
    <text evidence="1">The sequence shown here is derived from an EMBL/GenBank/DDBJ whole genome shotgun (WGS) entry which is preliminary data.</text>
</comment>
<accession>A0AAV4QZK1</accession>
<gene>
    <name evidence="1" type="ORF">CDAR_8901</name>
</gene>
<sequence length="99" mass="11483">MKVRACVCIFISRVGPLPRGEELHLHHGRKEIGGWREGIVRVNTGRQREKERHLLEGGDWWLQSPCGRVSMRRASIISCRSPSGRFDREREYAKVCRIS</sequence>
<dbReference type="AlphaFoldDB" id="A0AAV4QZK1"/>
<organism evidence="1 2">
    <name type="scientific">Caerostris darwini</name>
    <dbReference type="NCBI Taxonomy" id="1538125"/>
    <lineage>
        <taxon>Eukaryota</taxon>
        <taxon>Metazoa</taxon>
        <taxon>Ecdysozoa</taxon>
        <taxon>Arthropoda</taxon>
        <taxon>Chelicerata</taxon>
        <taxon>Arachnida</taxon>
        <taxon>Araneae</taxon>
        <taxon>Araneomorphae</taxon>
        <taxon>Entelegynae</taxon>
        <taxon>Araneoidea</taxon>
        <taxon>Araneidae</taxon>
        <taxon>Caerostris</taxon>
    </lineage>
</organism>
<reference evidence="1 2" key="1">
    <citation type="submission" date="2021-06" db="EMBL/GenBank/DDBJ databases">
        <title>Caerostris darwini draft genome.</title>
        <authorList>
            <person name="Kono N."/>
            <person name="Arakawa K."/>
        </authorList>
    </citation>
    <scope>NUCLEOTIDE SEQUENCE [LARGE SCALE GENOMIC DNA]</scope>
</reference>
<protein>
    <submittedName>
        <fullName evidence="1">Uncharacterized protein</fullName>
    </submittedName>
</protein>
<proteinExistence type="predicted"/>